<evidence type="ECO:0000256" key="1">
    <source>
        <dbReference type="SAM" id="Coils"/>
    </source>
</evidence>
<proteinExistence type="predicted"/>
<dbReference type="GO" id="GO:0005525">
    <property type="term" value="F:GTP binding"/>
    <property type="evidence" value="ECO:0007669"/>
    <property type="project" value="InterPro"/>
</dbReference>
<organism evidence="3 4">
    <name type="scientific">Acinetobacter larvae</name>
    <dbReference type="NCBI Taxonomy" id="1789224"/>
    <lineage>
        <taxon>Bacteria</taxon>
        <taxon>Pseudomonadati</taxon>
        <taxon>Pseudomonadota</taxon>
        <taxon>Gammaproteobacteria</taxon>
        <taxon>Moraxellales</taxon>
        <taxon>Moraxellaceae</taxon>
        <taxon>Acinetobacter</taxon>
    </lineage>
</organism>
<evidence type="ECO:0000259" key="2">
    <source>
        <dbReference type="Pfam" id="PF01926"/>
    </source>
</evidence>
<evidence type="ECO:0000313" key="4">
    <source>
        <dbReference type="Proteomes" id="UP000093391"/>
    </source>
</evidence>
<feature type="domain" description="G" evidence="2">
    <location>
        <begin position="38"/>
        <end position="149"/>
    </location>
</feature>
<dbReference type="Proteomes" id="UP000093391">
    <property type="component" value="Chromosome"/>
</dbReference>
<dbReference type="GO" id="GO:0005737">
    <property type="term" value="C:cytoplasm"/>
    <property type="evidence" value="ECO:0007669"/>
    <property type="project" value="TreeGrafter"/>
</dbReference>
<sequence>MDIQVLDQAVQKIQDVLPERVIDLTRLKVLCSAVPATITVIGKYNHGKSRLLNELIGHDIFAVADRRETVNLAEHIQQQARWLDAPGLDADVVGQDDRYAQDALWCQADIRLFVHSLKEGELDAAEQPLLQQLQQDDAQSQRQTLLVLTQIDQVADSAVYEQICQSIGAQAPSLKQFPVSATRHRQGLQSAKALLQQKSGIAALQQALHVALAAVPQARQHEKAMLCRVLQQSLTAQQHVLVLQQQQLQQLQQQQRCDFDRDLAGVLHKVTEDLQETIRARSDDDALIADSFENMFKMTAGKQERARIQVAYSKACLEINSVLIQHGVVSLPVQQRSHVRSIDTIMIAVLGVSVKFRQDLQRIFCETAGRERLSRDFAHYFELSDARQALASQLKNLQSQIDQQQHALDALQCLEAIA</sequence>
<dbReference type="EMBL" id="CP016895">
    <property type="protein sequence ID" value="AOA59891.1"/>
    <property type="molecule type" value="Genomic_DNA"/>
</dbReference>
<dbReference type="STRING" id="1789224.BFG52_05795"/>
<name>A0A1B2M422_9GAMM</name>
<dbReference type="AlphaFoldDB" id="A0A1B2M422"/>
<reference evidence="3 4" key="1">
    <citation type="submission" date="2016-08" db="EMBL/GenBank/DDBJ databases">
        <authorList>
            <person name="Seilhamer J.J."/>
        </authorList>
    </citation>
    <scope>NUCLEOTIDE SEQUENCE [LARGE SCALE GENOMIC DNA]</scope>
    <source>
        <strain evidence="3 4">BRTC-1</strain>
    </source>
</reference>
<dbReference type="PANTHER" id="PTHR42714">
    <property type="entry name" value="TRNA MODIFICATION GTPASE GTPBP3"/>
    <property type="match status" value="1"/>
</dbReference>
<protein>
    <recommendedName>
        <fullName evidence="2">G domain-containing protein</fullName>
    </recommendedName>
</protein>
<dbReference type="PANTHER" id="PTHR42714:SF6">
    <property type="entry name" value="TRANSLATION INITIATION FACTOR IF-2"/>
    <property type="match status" value="1"/>
</dbReference>
<dbReference type="Gene3D" id="3.40.50.300">
    <property type="entry name" value="P-loop containing nucleotide triphosphate hydrolases"/>
    <property type="match status" value="1"/>
</dbReference>
<dbReference type="SUPFAM" id="SSF52540">
    <property type="entry name" value="P-loop containing nucleoside triphosphate hydrolases"/>
    <property type="match status" value="1"/>
</dbReference>
<keyword evidence="1" id="KW-0175">Coiled coil</keyword>
<feature type="coiled-coil region" evidence="1">
    <location>
        <begin position="380"/>
        <end position="414"/>
    </location>
</feature>
<gene>
    <name evidence="3" type="ORF">BFG52_05795</name>
</gene>
<evidence type="ECO:0000313" key="3">
    <source>
        <dbReference type="EMBL" id="AOA59891.1"/>
    </source>
</evidence>
<dbReference type="InterPro" id="IPR027417">
    <property type="entry name" value="P-loop_NTPase"/>
</dbReference>
<dbReference type="GO" id="GO:0002098">
    <property type="term" value="P:tRNA wobble uridine modification"/>
    <property type="evidence" value="ECO:0007669"/>
    <property type="project" value="TreeGrafter"/>
</dbReference>
<dbReference type="InterPro" id="IPR006073">
    <property type="entry name" value="GTP-bd"/>
</dbReference>
<keyword evidence="4" id="KW-1185">Reference proteome</keyword>
<dbReference type="GO" id="GO:0030488">
    <property type="term" value="P:tRNA methylation"/>
    <property type="evidence" value="ECO:0007669"/>
    <property type="project" value="TreeGrafter"/>
</dbReference>
<dbReference type="OrthoDB" id="238366at2"/>
<accession>A0A1B2M422</accession>
<dbReference type="KEGG" id="ala:BFG52_05795"/>
<dbReference type="Pfam" id="PF01926">
    <property type="entry name" value="MMR_HSR1"/>
    <property type="match status" value="1"/>
</dbReference>